<dbReference type="InterPro" id="IPR036378">
    <property type="entry name" value="FAS1_dom_sf"/>
</dbReference>
<dbReference type="Pfam" id="PF02469">
    <property type="entry name" value="Fasciclin"/>
    <property type="match status" value="2"/>
</dbReference>
<protein>
    <submittedName>
        <fullName evidence="2">Fasciclin domain-containing protein</fullName>
    </submittedName>
</protein>
<dbReference type="EMBL" id="JFFI01002635">
    <property type="protein sequence ID" value="KXH28023.1"/>
    <property type="molecule type" value="Genomic_DNA"/>
</dbReference>
<organism evidence="2 3">
    <name type="scientific">Colletotrichum salicis</name>
    <dbReference type="NCBI Taxonomy" id="1209931"/>
    <lineage>
        <taxon>Eukaryota</taxon>
        <taxon>Fungi</taxon>
        <taxon>Dikarya</taxon>
        <taxon>Ascomycota</taxon>
        <taxon>Pezizomycotina</taxon>
        <taxon>Sordariomycetes</taxon>
        <taxon>Hypocreomycetidae</taxon>
        <taxon>Glomerellales</taxon>
        <taxon>Glomerellaceae</taxon>
        <taxon>Colletotrichum</taxon>
        <taxon>Colletotrichum acutatum species complex</taxon>
    </lineage>
</organism>
<keyword evidence="3" id="KW-1185">Reference proteome</keyword>
<comment type="caution">
    <text evidence="2">The sequence shown here is derived from an EMBL/GenBank/DDBJ whole genome shotgun (WGS) entry which is preliminary data.</text>
</comment>
<dbReference type="PROSITE" id="PS50213">
    <property type="entry name" value="FAS1"/>
    <property type="match status" value="2"/>
</dbReference>
<reference evidence="2 3" key="1">
    <citation type="submission" date="2014-02" db="EMBL/GenBank/DDBJ databases">
        <title>The genome sequence of Colletotrichum salicis CBS 607.94.</title>
        <authorList>
            <person name="Baroncelli R."/>
            <person name="Thon M.R."/>
        </authorList>
    </citation>
    <scope>NUCLEOTIDE SEQUENCE [LARGE SCALE GENOMIC DNA]</scope>
    <source>
        <strain evidence="2 3">CBS 607.94</strain>
    </source>
</reference>
<evidence type="ECO:0000259" key="1">
    <source>
        <dbReference type="PROSITE" id="PS50213"/>
    </source>
</evidence>
<dbReference type="SUPFAM" id="SSF82153">
    <property type="entry name" value="FAS1 domain"/>
    <property type="match status" value="2"/>
</dbReference>
<dbReference type="Proteomes" id="UP000070121">
    <property type="component" value="Unassembled WGS sequence"/>
</dbReference>
<accession>A0A135RWG7</accession>
<dbReference type="InterPro" id="IPR050904">
    <property type="entry name" value="Adhesion/Biosynth-related"/>
</dbReference>
<gene>
    <name evidence="2" type="ORF">CSAL01_13803</name>
</gene>
<dbReference type="PANTHER" id="PTHR10900">
    <property type="entry name" value="PERIOSTIN-RELATED"/>
    <property type="match status" value="1"/>
</dbReference>
<proteinExistence type="predicted"/>
<dbReference type="PANTHER" id="PTHR10900:SF77">
    <property type="entry name" value="FI19380P1"/>
    <property type="match status" value="1"/>
</dbReference>
<feature type="domain" description="FAS1" evidence="1">
    <location>
        <begin position="324"/>
        <end position="517"/>
    </location>
</feature>
<evidence type="ECO:0000313" key="2">
    <source>
        <dbReference type="EMBL" id="KXH28023.1"/>
    </source>
</evidence>
<name>A0A135RWG7_9PEZI</name>
<dbReference type="InterPro" id="IPR000782">
    <property type="entry name" value="FAS1_domain"/>
</dbReference>
<feature type="domain" description="FAS1" evidence="1">
    <location>
        <begin position="176"/>
        <end position="319"/>
    </location>
</feature>
<dbReference type="STRING" id="1209931.A0A135RWG7"/>
<dbReference type="SMART" id="SM00554">
    <property type="entry name" value="FAS1"/>
    <property type="match status" value="2"/>
</dbReference>
<sequence>MIGSEHFPTGRRIQICFNPSASLRRTLSEKLIRHVHPSSSNSSPSSVAALKSDTEDCEDMKASCVLPLATAAASALSLPGSITPGQSTLQVQHAGLKTSNRDGSRIWSDERSSLDDVVNAVSGMFYQAAGAVARAGRRIMGHSTDEHDAETGHAALILQQTTHEGPSSSQEEAEKGKNLLTIIKESNVQTEYFTTLLGSYDKIHDMLFSNRTQEQKQFTIFVPTDSAFRKLEGVFELSRAELLGEIPEYHVLPGRYTAQDLRELRTAETVLEVGDGRRRQRMRIADGSLGVQVNFYAWVLASESRESGSGVVHFVDEVLILPPRWDVLVGALAEETLGTFVKAMKRSGVGEELLRQRGSGLTVFAPSNAGWAKLGEEVMEFLFTSKDGTRFLEALMRYHFVAEVVYTDFFRDDAKEMEEEMKMNTDGAEALGEDADGVGEMRREVQTLLDGARVALSVEAAVFRSADTSLRSGRTGGGGGWPVKVKVSVNGAAVSARDSARDVPVRDGVVHILDEVLLPPVPPLLSSSVSSSLSSSEEIGNGRSSARIGVEELKRRLVRFIKVEEGGASEEL</sequence>
<dbReference type="Gene3D" id="2.30.180.10">
    <property type="entry name" value="FAS1 domain"/>
    <property type="match status" value="2"/>
</dbReference>
<evidence type="ECO:0000313" key="3">
    <source>
        <dbReference type="Proteomes" id="UP000070121"/>
    </source>
</evidence>
<dbReference type="OrthoDB" id="7700931at2759"/>
<dbReference type="AlphaFoldDB" id="A0A135RWG7"/>